<dbReference type="OrthoDB" id="9994905at2759"/>
<feature type="compositionally biased region" description="Polar residues" evidence="1">
    <location>
        <begin position="71"/>
        <end position="80"/>
    </location>
</feature>
<organism evidence="2 3">
    <name type="scientific">Daphnia magna</name>
    <dbReference type="NCBI Taxonomy" id="35525"/>
    <lineage>
        <taxon>Eukaryota</taxon>
        <taxon>Metazoa</taxon>
        <taxon>Ecdysozoa</taxon>
        <taxon>Arthropoda</taxon>
        <taxon>Crustacea</taxon>
        <taxon>Branchiopoda</taxon>
        <taxon>Diplostraca</taxon>
        <taxon>Cladocera</taxon>
        <taxon>Anomopoda</taxon>
        <taxon>Daphniidae</taxon>
        <taxon>Daphnia</taxon>
    </lineage>
</organism>
<feature type="region of interest" description="Disordered" evidence="1">
    <location>
        <begin position="69"/>
        <end position="88"/>
    </location>
</feature>
<sequence length="141" mass="15764">MSCLRFVRQTDCDWAKLEPWTQIVIGSFPSKQKSGFSPLCYSVTIVANELSSSKISTLAVRDRLNAAAPTQPRTVTNTDSGGDRRNVRGPRCITIQRSSAGFGFTLRHFIVYPPDSVSVSCFLFRRFPLFLALVAVDWLML</sequence>
<dbReference type="Proteomes" id="UP000076858">
    <property type="component" value="Unassembled WGS sequence"/>
</dbReference>
<dbReference type="PANTHER" id="PTHR23175:SF23">
    <property type="entry name" value="PDZ DOMAIN-CONTAINING PROTEIN"/>
    <property type="match status" value="1"/>
</dbReference>
<keyword evidence="3" id="KW-1185">Reference proteome</keyword>
<evidence type="ECO:0000256" key="1">
    <source>
        <dbReference type="SAM" id="MobiDB-lite"/>
    </source>
</evidence>
<dbReference type="InterPro" id="IPR036034">
    <property type="entry name" value="PDZ_sf"/>
</dbReference>
<name>A0A164SD67_9CRUS</name>
<dbReference type="EMBL" id="LRGB01002066">
    <property type="protein sequence ID" value="KZS09507.1"/>
    <property type="molecule type" value="Genomic_DNA"/>
</dbReference>
<comment type="caution">
    <text evidence="2">The sequence shown here is derived from an EMBL/GenBank/DDBJ whole genome shotgun (WGS) entry which is preliminary data.</text>
</comment>
<protein>
    <submittedName>
        <fullName evidence="2">Rho GTPase-activating-like protein</fullName>
    </submittedName>
</protein>
<evidence type="ECO:0000313" key="2">
    <source>
        <dbReference type="EMBL" id="KZS09507.1"/>
    </source>
</evidence>
<reference evidence="2 3" key="1">
    <citation type="submission" date="2016-03" db="EMBL/GenBank/DDBJ databases">
        <title>EvidentialGene: Evidence-directed Construction of Genes on Genomes.</title>
        <authorList>
            <person name="Gilbert D.G."/>
            <person name="Choi J.-H."/>
            <person name="Mockaitis K."/>
            <person name="Colbourne J."/>
            <person name="Pfrender M."/>
        </authorList>
    </citation>
    <scope>NUCLEOTIDE SEQUENCE [LARGE SCALE GENOMIC DNA]</scope>
    <source>
        <strain evidence="2 3">Xinb3</strain>
        <tissue evidence="2">Complete organism</tissue>
    </source>
</reference>
<gene>
    <name evidence="2" type="ORF">APZ42_026334</name>
</gene>
<dbReference type="Gene3D" id="2.30.42.10">
    <property type="match status" value="1"/>
</dbReference>
<evidence type="ECO:0000313" key="3">
    <source>
        <dbReference type="Proteomes" id="UP000076858"/>
    </source>
</evidence>
<proteinExistence type="predicted"/>
<accession>A0A164SD67</accession>
<dbReference type="PANTHER" id="PTHR23175">
    <property type="entry name" value="PDZ DOMAIN-CONTAINING PROTEIN"/>
    <property type="match status" value="1"/>
</dbReference>
<dbReference type="AlphaFoldDB" id="A0A164SD67"/>
<dbReference type="STRING" id="35525.A0A164SD67"/>